<evidence type="ECO:0000256" key="2">
    <source>
        <dbReference type="ARBA" id="ARBA00012180"/>
    </source>
</evidence>
<reference evidence="5" key="1">
    <citation type="submission" date="2023-06" db="EMBL/GenBank/DDBJ databases">
        <title>Male Hemibagrus guttatus genome.</title>
        <authorList>
            <person name="Bian C."/>
        </authorList>
    </citation>
    <scope>NUCLEOTIDE SEQUENCE</scope>
    <source>
        <strain evidence="5">Male_cb2023</strain>
        <tissue evidence="5">Muscle</tissue>
    </source>
</reference>
<dbReference type="Proteomes" id="UP001274896">
    <property type="component" value="Unassembled WGS sequence"/>
</dbReference>
<dbReference type="Pfam" id="PF00078">
    <property type="entry name" value="RVT_1"/>
    <property type="match status" value="1"/>
</dbReference>
<evidence type="ECO:0000313" key="6">
    <source>
        <dbReference type="Proteomes" id="UP001274896"/>
    </source>
</evidence>
<dbReference type="InterPro" id="IPR053134">
    <property type="entry name" value="RNA-dir_DNA_polymerase"/>
</dbReference>
<dbReference type="EC" id="3.1.26.4" evidence="2"/>
<dbReference type="AlphaFoldDB" id="A0AAE0PSB8"/>
<dbReference type="InterPro" id="IPR000477">
    <property type="entry name" value="RT_dom"/>
</dbReference>
<dbReference type="EMBL" id="JAUCMX010000029">
    <property type="protein sequence ID" value="KAK3507321.1"/>
    <property type="molecule type" value="Genomic_DNA"/>
</dbReference>
<accession>A0AAE0PSB8</accession>
<feature type="region of interest" description="Disordered" evidence="3">
    <location>
        <begin position="176"/>
        <end position="205"/>
    </location>
</feature>
<dbReference type="PANTHER" id="PTHR24559">
    <property type="entry name" value="TRANSPOSON TY3-I GAG-POL POLYPROTEIN"/>
    <property type="match status" value="1"/>
</dbReference>
<evidence type="ECO:0000259" key="4">
    <source>
        <dbReference type="PROSITE" id="PS50878"/>
    </source>
</evidence>
<proteinExistence type="inferred from homology"/>
<organism evidence="5 6">
    <name type="scientific">Hemibagrus guttatus</name>
    <dbReference type="NCBI Taxonomy" id="175788"/>
    <lineage>
        <taxon>Eukaryota</taxon>
        <taxon>Metazoa</taxon>
        <taxon>Chordata</taxon>
        <taxon>Craniata</taxon>
        <taxon>Vertebrata</taxon>
        <taxon>Euteleostomi</taxon>
        <taxon>Actinopterygii</taxon>
        <taxon>Neopterygii</taxon>
        <taxon>Teleostei</taxon>
        <taxon>Ostariophysi</taxon>
        <taxon>Siluriformes</taxon>
        <taxon>Bagridae</taxon>
        <taxon>Hemibagrus</taxon>
    </lineage>
</organism>
<feature type="region of interest" description="Disordered" evidence="3">
    <location>
        <begin position="48"/>
        <end position="68"/>
    </location>
</feature>
<evidence type="ECO:0000256" key="3">
    <source>
        <dbReference type="SAM" id="MobiDB-lite"/>
    </source>
</evidence>
<gene>
    <name evidence="5" type="ORF">QTP70_014296</name>
</gene>
<comment type="similarity">
    <text evidence="1">Belongs to the beta type-B retroviral polymerase family. HERV class-II K(HML-2) pol subfamily.</text>
</comment>
<dbReference type="SUPFAM" id="SSF56672">
    <property type="entry name" value="DNA/RNA polymerases"/>
    <property type="match status" value="1"/>
</dbReference>
<evidence type="ECO:0000256" key="1">
    <source>
        <dbReference type="ARBA" id="ARBA00010879"/>
    </source>
</evidence>
<dbReference type="PANTHER" id="PTHR24559:SF440">
    <property type="entry name" value="RIBONUCLEASE H"/>
    <property type="match status" value="1"/>
</dbReference>
<feature type="domain" description="Reverse transcriptase" evidence="4">
    <location>
        <begin position="329"/>
        <end position="507"/>
    </location>
</feature>
<protein>
    <recommendedName>
        <fullName evidence="2">ribonuclease H</fullName>
        <ecNumber evidence="2">3.1.26.4</ecNumber>
    </recommendedName>
</protein>
<dbReference type="GO" id="GO:0004523">
    <property type="term" value="F:RNA-DNA hybrid ribonuclease activity"/>
    <property type="evidence" value="ECO:0007669"/>
    <property type="project" value="UniProtKB-EC"/>
</dbReference>
<comment type="caution">
    <text evidence="5">The sequence shown here is derived from an EMBL/GenBank/DDBJ whole genome shotgun (WGS) entry which is preliminary data.</text>
</comment>
<dbReference type="PROSITE" id="PS50878">
    <property type="entry name" value="RT_POL"/>
    <property type="match status" value="1"/>
</dbReference>
<sequence>RRMDPATPPQNTSPTTDPAELREIIVWQGAVIRSYQDQVEALQSQLRSTSTAALRDPPAARGESPRLAMPEKFDGSADLCRGFLRQCKVFFSHQPGIYRKEGTRCAFLLSLLTNRALEWASAVWDADPQIRSSFSYFAGLIREVFEYPTGGQGHFRSADGVTPGLRLRSRLRHQVPHPRGSVGVERRSTVGGVPRRTEPRFPDGAGMLRRGHLADAVRWLQPESSVPGEVFVRTALIVNLIDEALVEELRIPTFPCVPSLKIMAINSQPIGGAILRARPNCWNSRTSCIKETIPSAHCHIPHAYADFQEGAGLPPFATTGQGYGGLHRGSSSRGSHSALHVPSSGGVLLRRQEGWRLSAVYRLNAITVRYPYPLHLVPAALEQLSGARFFTKLDLRSAYNLVRIRKGDEWKTAFHTTHGHYEYRVMPFGLTNAPAVFQALINGVFQDLLGKWVIAYINDILVYSTSMEEHVCHVREVLSRLQQHHLYVKLEKCKFHRTTVTFMGYVISRQGVEMDAVKVQAVTEWPSPLQCGNCSVSWALQTSTGVSYATTAP</sequence>
<name>A0AAE0PSB8_9TELE</name>
<keyword evidence="6" id="KW-1185">Reference proteome</keyword>
<dbReference type="InterPro" id="IPR043128">
    <property type="entry name" value="Rev_trsase/Diguanyl_cyclase"/>
</dbReference>
<feature type="non-terminal residue" evidence="5">
    <location>
        <position position="553"/>
    </location>
</feature>
<dbReference type="Gene3D" id="3.10.10.10">
    <property type="entry name" value="HIV Type 1 Reverse Transcriptase, subunit A, domain 1"/>
    <property type="match status" value="1"/>
</dbReference>
<dbReference type="InterPro" id="IPR043502">
    <property type="entry name" value="DNA/RNA_pol_sf"/>
</dbReference>
<dbReference type="CDD" id="cd01647">
    <property type="entry name" value="RT_LTR"/>
    <property type="match status" value="1"/>
</dbReference>
<evidence type="ECO:0000313" key="5">
    <source>
        <dbReference type="EMBL" id="KAK3507321.1"/>
    </source>
</evidence>
<dbReference type="Gene3D" id="3.30.70.270">
    <property type="match status" value="1"/>
</dbReference>